<protein>
    <submittedName>
        <fullName evidence="1">Uncharacterized protein</fullName>
    </submittedName>
</protein>
<reference evidence="1" key="1">
    <citation type="submission" date="2019-08" db="EMBL/GenBank/DDBJ databases">
        <authorList>
            <person name="Kucharzyk K."/>
            <person name="Murdoch R.W."/>
            <person name="Higgins S."/>
            <person name="Loffler F."/>
        </authorList>
    </citation>
    <scope>NUCLEOTIDE SEQUENCE</scope>
</reference>
<sequence length="51" mass="6001">MRTAFVRFINSDLNIFYVIECIKNTDDINTVFNAFSDEHSDNVIWIMLVSQ</sequence>
<proteinExistence type="predicted"/>
<evidence type="ECO:0000313" key="1">
    <source>
        <dbReference type="EMBL" id="MPM68659.1"/>
    </source>
</evidence>
<name>A0A645BTA6_9ZZZZ</name>
<comment type="caution">
    <text evidence="1">The sequence shown here is derived from an EMBL/GenBank/DDBJ whole genome shotgun (WGS) entry which is preliminary data.</text>
</comment>
<dbReference type="EMBL" id="VSSQ01022382">
    <property type="protein sequence ID" value="MPM68659.1"/>
    <property type="molecule type" value="Genomic_DNA"/>
</dbReference>
<organism evidence="1">
    <name type="scientific">bioreactor metagenome</name>
    <dbReference type="NCBI Taxonomy" id="1076179"/>
    <lineage>
        <taxon>unclassified sequences</taxon>
        <taxon>metagenomes</taxon>
        <taxon>ecological metagenomes</taxon>
    </lineage>
</organism>
<dbReference type="AlphaFoldDB" id="A0A645BTA6"/>
<gene>
    <name evidence="1" type="ORF">SDC9_115593</name>
</gene>
<accession>A0A645BTA6</accession>